<evidence type="ECO:0000256" key="8">
    <source>
        <dbReference type="HAMAP-Rule" id="MF_02016"/>
    </source>
</evidence>
<keyword evidence="6 8" id="KW-0456">Lyase</keyword>
<keyword evidence="5 8" id="KW-0998">Cell outer membrane</keyword>
<organism evidence="11 12">
    <name type="scientific">Paraferrimonas sedimenticola</name>
    <dbReference type="NCBI Taxonomy" id="375674"/>
    <lineage>
        <taxon>Bacteria</taxon>
        <taxon>Pseudomonadati</taxon>
        <taxon>Pseudomonadota</taxon>
        <taxon>Gammaproteobacteria</taxon>
        <taxon>Alteromonadales</taxon>
        <taxon>Ferrimonadaceae</taxon>
        <taxon>Paraferrimonas</taxon>
    </lineage>
</organism>
<dbReference type="NCBIfam" id="NF008112">
    <property type="entry name" value="PRK10859.1"/>
    <property type="match status" value="1"/>
</dbReference>
<comment type="subcellular location">
    <subcellularLocation>
        <location evidence="8">Cell outer membrane</location>
        <topology evidence="8">Peripheral membrane protein</topology>
    </subcellularLocation>
    <text evidence="8">Attached to the inner leaflet of the outer membrane.</text>
</comment>
<accession>A0AA37RRR1</accession>
<evidence type="ECO:0000256" key="9">
    <source>
        <dbReference type="SAM" id="MobiDB-lite"/>
    </source>
</evidence>
<dbReference type="Pfam" id="PF00497">
    <property type="entry name" value="SBP_bac_3"/>
    <property type="match status" value="1"/>
</dbReference>
<evidence type="ECO:0000256" key="7">
    <source>
        <dbReference type="ARBA" id="ARBA00023316"/>
    </source>
</evidence>
<dbReference type="InterPro" id="IPR008258">
    <property type="entry name" value="Transglycosylase_SLT_dom_1"/>
</dbReference>
<protein>
    <recommendedName>
        <fullName evidence="8">Membrane-bound lytic murein transglycosylase F</fullName>
        <ecNumber evidence="8">4.2.2.n1</ecNumber>
    </recommendedName>
    <alternativeName>
        <fullName evidence="8">Murein lyase F</fullName>
    </alternativeName>
</protein>
<proteinExistence type="inferred from homology"/>
<feature type="region of interest" description="LT domain" evidence="8">
    <location>
        <begin position="257"/>
        <end position="469"/>
    </location>
</feature>
<dbReference type="PANTHER" id="PTHR35936:SF32">
    <property type="entry name" value="MEMBRANE-BOUND LYTIC MUREIN TRANSGLYCOSYLASE F"/>
    <property type="match status" value="1"/>
</dbReference>
<dbReference type="PANTHER" id="PTHR35936">
    <property type="entry name" value="MEMBRANE-BOUND LYTIC MUREIN TRANSGLYCOSYLASE F"/>
    <property type="match status" value="1"/>
</dbReference>
<comment type="function">
    <text evidence="8">Murein-degrading enzyme that degrades murein glycan strands and insoluble, high-molecular weight murein sacculi, with the concomitant formation of a 1,6-anhydromuramoyl product. Lytic transglycosylases (LTs) play an integral role in the metabolism of the peptidoglycan (PG) sacculus. Their lytic action creates space within the PG sacculus to allow for its expansion as well as for the insertion of various structures such as secretion systems and flagella.</text>
</comment>
<dbReference type="SMART" id="SM00062">
    <property type="entry name" value="PBPb"/>
    <property type="match status" value="1"/>
</dbReference>
<comment type="similarity">
    <text evidence="8">In the N-terminal section; belongs to the bacterial solute-binding protein 3 family.</text>
</comment>
<dbReference type="InterPro" id="IPR023346">
    <property type="entry name" value="Lysozyme-like_dom_sf"/>
</dbReference>
<evidence type="ECO:0000313" key="12">
    <source>
        <dbReference type="Proteomes" id="UP001161422"/>
    </source>
</evidence>
<dbReference type="HAMAP" id="MF_02016">
    <property type="entry name" value="MltF"/>
    <property type="match status" value="1"/>
</dbReference>
<dbReference type="PROSITE" id="PS00922">
    <property type="entry name" value="TRANSGLYCOSYLASE"/>
    <property type="match status" value="1"/>
</dbReference>
<comment type="caution">
    <text evidence="11">The sequence shown here is derived from an EMBL/GenBank/DDBJ whole genome shotgun (WGS) entry which is preliminary data.</text>
</comment>
<reference evidence="11" key="2">
    <citation type="submission" date="2023-01" db="EMBL/GenBank/DDBJ databases">
        <title>Draft genome sequence of Paraferrimonas sedimenticola strain NBRC 101628.</title>
        <authorList>
            <person name="Sun Q."/>
            <person name="Mori K."/>
        </authorList>
    </citation>
    <scope>NUCLEOTIDE SEQUENCE</scope>
    <source>
        <strain evidence="11">NBRC 101628</strain>
    </source>
</reference>
<dbReference type="GO" id="GO:0016998">
    <property type="term" value="P:cell wall macromolecule catabolic process"/>
    <property type="evidence" value="ECO:0007669"/>
    <property type="project" value="UniProtKB-UniRule"/>
</dbReference>
<keyword evidence="7 8" id="KW-0961">Cell wall biogenesis/degradation</keyword>
<dbReference type="GO" id="GO:0008933">
    <property type="term" value="F:peptidoglycan lytic transglycosylase activity"/>
    <property type="evidence" value="ECO:0007669"/>
    <property type="project" value="UniProtKB-UniRule"/>
</dbReference>
<evidence type="ECO:0000256" key="1">
    <source>
        <dbReference type="ARBA" id="ARBA00007734"/>
    </source>
</evidence>
<evidence type="ECO:0000256" key="2">
    <source>
        <dbReference type="ARBA" id="ARBA00010333"/>
    </source>
</evidence>
<feature type="domain" description="Solute-binding protein family 3/N-terminal" evidence="10">
    <location>
        <begin position="37"/>
        <end position="256"/>
    </location>
</feature>
<evidence type="ECO:0000313" key="11">
    <source>
        <dbReference type="EMBL" id="GLP95153.1"/>
    </source>
</evidence>
<evidence type="ECO:0000256" key="5">
    <source>
        <dbReference type="ARBA" id="ARBA00023237"/>
    </source>
</evidence>
<dbReference type="Pfam" id="PF01464">
    <property type="entry name" value="SLT"/>
    <property type="match status" value="1"/>
</dbReference>
<dbReference type="Proteomes" id="UP001161422">
    <property type="component" value="Unassembled WGS sequence"/>
</dbReference>
<dbReference type="EMBL" id="BSNC01000001">
    <property type="protein sequence ID" value="GLP95153.1"/>
    <property type="molecule type" value="Genomic_DNA"/>
</dbReference>
<dbReference type="Gene3D" id="3.40.190.10">
    <property type="entry name" value="Periplasmic binding protein-like II"/>
    <property type="match status" value="2"/>
</dbReference>
<evidence type="ECO:0000256" key="3">
    <source>
        <dbReference type="ARBA" id="ARBA00022729"/>
    </source>
</evidence>
<dbReference type="InterPro" id="IPR000189">
    <property type="entry name" value="Transglyc_AS"/>
</dbReference>
<gene>
    <name evidence="8 11" type="primary">mltF</name>
    <name evidence="11" type="ORF">GCM10007895_04590</name>
</gene>
<dbReference type="SUPFAM" id="SSF53955">
    <property type="entry name" value="Lysozyme-like"/>
    <property type="match status" value="1"/>
</dbReference>
<comment type="caution">
    <text evidence="8">Lacks conserved residue(s) required for the propagation of feature annotation.</text>
</comment>
<evidence type="ECO:0000256" key="4">
    <source>
        <dbReference type="ARBA" id="ARBA00023136"/>
    </source>
</evidence>
<keyword evidence="3 8" id="KW-0732">Signal</keyword>
<evidence type="ECO:0000256" key="6">
    <source>
        <dbReference type="ARBA" id="ARBA00023239"/>
    </source>
</evidence>
<dbReference type="GO" id="GO:0009253">
    <property type="term" value="P:peptidoglycan catabolic process"/>
    <property type="evidence" value="ECO:0007669"/>
    <property type="project" value="TreeGrafter"/>
</dbReference>
<dbReference type="AlphaFoldDB" id="A0AA37RRR1"/>
<dbReference type="GO" id="GO:0009279">
    <property type="term" value="C:cell outer membrane"/>
    <property type="evidence" value="ECO:0007669"/>
    <property type="project" value="UniProtKB-SubCell"/>
</dbReference>
<evidence type="ECO:0000259" key="10">
    <source>
        <dbReference type="SMART" id="SM00062"/>
    </source>
</evidence>
<dbReference type="PROSITE" id="PS51257">
    <property type="entry name" value="PROKAR_LIPOPROTEIN"/>
    <property type="match status" value="1"/>
</dbReference>
<keyword evidence="4 8" id="KW-0472">Membrane</keyword>
<dbReference type="Gene3D" id="1.10.530.10">
    <property type="match status" value="1"/>
</dbReference>
<name>A0AA37RRR1_9GAMM</name>
<keyword evidence="12" id="KW-1185">Reference proteome</keyword>
<dbReference type="InterPro" id="IPR023703">
    <property type="entry name" value="MltF"/>
</dbReference>
<dbReference type="FunFam" id="1.10.530.10:FF:000003">
    <property type="entry name" value="Membrane-bound lytic murein transglycosylase F"/>
    <property type="match status" value="1"/>
</dbReference>
<feature type="region of interest" description="Disordered" evidence="9">
    <location>
        <begin position="450"/>
        <end position="469"/>
    </location>
</feature>
<comment type="similarity">
    <text evidence="1">Belongs to the transglycosylase Slt family.</text>
</comment>
<comment type="catalytic activity">
    <reaction evidence="8">
        <text>Exolytic cleavage of the (1-&gt;4)-beta-glycosidic linkage between N-acetylmuramic acid (MurNAc) and N-acetylglucosamine (GlcNAc) residues in peptidoglycan, from either the reducing or the non-reducing ends of the peptidoglycan chains, with concomitant formation of a 1,6-anhydrobond in the MurNAc residue.</text>
        <dbReference type="EC" id="4.2.2.n1"/>
    </reaction>
</comment>
<dbReference type="GO" id="GO:0071555">
    <property type="term" value="P:cell wall organization"/>
    <property type="evidence" value="ECO:0007669"/>
    <property type="project" value="UniProtKB-KW"/>
</dbReference>
<dbReference type="CDD" id="cd13403">
    <property type="entry name" value="MLTF-like"/>
    <property type="match status" value="1"/>
</dbReference>
<dbReference type="SUPFAM" id="SSF53850">
    <property type="entry name" value="Periplasmic binding protein-like II"/>
    <property type="match status" value="1"/>
</dbReference>
<comment type="similarity">
    <text evidence="2">Belongs to the bacterial solute-binding protein 3 family.</text>
</comment>
<sequence>MIRLVITLTLLGFVSACQPQNTQISADEIASSMQGEPLLVGTTSGPATYLRLDGQASGFDFELVQAFANHIDRRLELKVYETLDHMLDDLATGKLDLVAAGMGYTDLRSKRFLFGPPLYFTDILLVYRTEDWRPRNLNDVNGKLMVAERSSHAELLNQLDHPQLQWQVSDQHDPDQLLTMVADGSLSYTLADSRMLQLNRRLNPQLRTAFVIKEQQAVGWMFAPNGSDLLISQVLDFWQTQSDHLPHLREKYFGHVKGFDYVDTRAFIRAIQQTLPKYQNWFEQYAGDIDWRKIAAISYQESHWRPLAKSPTGVRGMMMLTLPTAKQVGVTNRLDAEQSIRGGAAYINQLVERMPDSIPEPERLWFALAAYNIGFGHMEDARVLAEKRGLNPSAWADVKQVLPLLQQRKHYKHLKYGYARGNEALHYVENIRRYYDTLVYFHTHEQQQAQQSVDLSEPQAIPESANTAL</sequence>
<dbReference type="RefSeq" id="WP_095505827.1">
    <property type="nucleotide sequence ID" value="NZ_BSNC01000001.1"/>
</dbReference>
<feature type="active site" evidence="8">
    <location>
        <position position="301"/>
    </location>
</feature>
<dbReference type="CDD" id="cd01009">
    <property type="entry name" value="PBP2_YfhD_N"/>
    <property type="match status" value="1"/>
</dbReference>
<comment type="similarity">
    <text evidence="8">In the C-terminal section; belongs to the transglycosylase Slt family.</text>
</comment>
<reference evidence="11" key="1">
    <citation type="journal article" date="2014" name="Int. J. Syst. Evol. Microbiol.">
        <title>Complete genome sequence of Corynebacterium casei LMG S-19264T (=DSM 44701T), isolated from a smear-ripened cheese.</title>
        <authorList>
            <consortium name="US DOE Joint Genome Institute (JGI-PGF)"/>
            <person name="Walter F."/>
            <person name="Albersmeier A."/>
            <person name="Kalinowski J."/>
            <person name="Ruckert C."/>
        </authorList>
    </citation>
    <scope>NUCLEOTIDE SEQUENCE</scope>
    <source>
        <strain evidence="11">NBRC 101628</strain>
    </source>
</reference>
<dbReference type="InterPro" id="IPR001638">
    <property type="entry name" value="Solute-binding_3/MltF_N"/>
</dbReference>
<dbReference type="EC" id="4.2.2.n1" evidence="8"/>
<comment type="domain">
    <text evidence="8">The N-terminal domain does not have lytic activity and probably modulates enzymatic activity. The C-terminal domain is the catalytic active domain.</text>
</comment>